<dbReference type="EMBL" id="HG793193">
    <property type="protein sequence ID" value="CRL30810.1"/>
    <property type="molecule type" value="Genomic_DNA"/>
</dbReference>
<organism evidence="1 2">
    <name type="scientific">Penicillium camemberti (strain FM 013)</name>
    <dbReference type="NCBI Taxonomy" id="1429867"/>
    <lineage>
        <taxon>Eukaryota</taxon>
        <taxon>Fungi</taxon>
        <taxon>Dikarya</taxon>
        <taxon>Ascomycota</taxon>
        <taxon>Pezizomycotina</taxon>
        <taxon>Eurotiomycetes</taxon>
        <taxon>Eurotiomycetidae</taxon>
        <taxon>Eurotiales</taxon>
        <taxon>Aspergillaceae</taxon>
        <taxon>Penicillium</taxon>
    </lineage>
</organism>
<evidence type="ECO:0000313" key="1">
    <source>
        <dbReference type="EMBL" id="CRL30810.1"/>
    </source>
</evidence>
<reference evidence="1 2" key="1">
    <citation type="journal article" date="2014" name="Nat. Commun.">
        <title>Multiple recent horizontal transfers of a large genomic region in cheese making fungi.</title>
        <authorList>
            <person name="Cheeseman K."/>
            <person name="Ropars J."/>
            <person name="Renault P."/>
            <person name="Dupont J."/>
            <person name="Gouzy J."/>
            <person name="Branca A."/>
            <person name="Abraham A.L."/>
            <person name="Ceppi M."/>
            <person name="Conseiller E."/>
            <person name="Debuchy R."/>
            <person name="Malagnac F."/>
            <person name="Goarin A."/>
            <person name="Silar P."/>
            <person name="Lacoste S."/>
            <person name="Sallet E."/>
            <person name="Bensimon A."/>
            <person name="Giraud T."/>
            <person name="Brygoo Y."/>
        </authorList>
    </citation>
    <scope>NUCLEOTIDE SEQUENCE [LARGE SCALE GENOMIC DNA]</scope>
    <source>
        <strain evidence="2">FM 013</strain>
    </source>
</reference>
<gene>
    <name evidence="1" type="ORF">PCAMFM013_S060g000020</name>
</gene>
<name>A0A0G4PWM7_PENC3</name>
<proteinExistence type="predicted"/>
<dbReference type="AlphaFoldDB" id="A0A0G4PWM7"/>
<protein>
    <submittedName>
        <fullName evidence="1">Str. FM013</fullName>
    </submittedName>
</protein>
<sequence length="132" mass="14811">MSEFVLADNGTAMLDERDVKACGTPFCITGFFLEEPRMTEFKNGETHAPSVRGTYQVFTNNKIETENQLMAILRRRLSVRESDHYSFRDVGFGLGIIQVLMTGNMRDAQALQEVEVGITEFVTSNTEGFSSI</sequence>
<evidence type="ECO:0000313" key="2">
    <source>
        <dbReference type="Proteomes" id="UP000053732"/>
    </source>
</evidence>
<keyword evidence="2" id="KW-1185">Reference proteome</keyword>
<dbReference type="Proteomes" id="UP000053732">
    <property type="component" value="Unassembled WGS sequence"/>
</dbReference>
<accession>A0A0G4PWM7</accession>